<dbReference type="Pfam" id="PF07486">
    <property type="entry name" value="Hydrolase_2"/>
    <property type="match status" value="1"/>
</dbReference>
<sequence length="382" mass="41424">MGAREIIIILIAVTLLSLYPSAAQWVENRDSVNLQNIDVTLDSAEKADENFPGSAFYFQQQEEIKTALQAPSDPYLEANVTDYQSAAAAELTGLYSSSGLAPKFNIAAGSVDYSRALRCLTDAIYYEAATEPEVGQLAVAQVILNRVRHPAYPNNVCGVVYQGSERATGCQFSYSCDGSMARRPSAVFWNRAQKVAASALAGRVLPQVGTATHYHTTAIYPYWAPSLDFIGVIGAHRFYRWKGSAGRPTAFFRRYAGAEPFPGPKPRAFTPVQKDLDPIKLQASFEKEYALAKAKAELEAAKNIKATQSAQLRGMDGNIGISPALSNPRAVATPKYDTPNYSNAAKKAGGETRFKADKLPSNGNIKAEYQQSGTWKQAPSGN</sequence>
<keyword evidence="4" id="KW-1185">Reference proteome</keyword>
<gene>
    <name evidence="3" type="ORF">LPB140_04800</name>
</gene>
<feature type="compositionally biased region" description="Polar residues" evidence="1">
    <location>
        <begin position="361"/>
        <end position="382"/>
    </location>
</feature>
<evidence type="ECO:0000313" key="3">
    <source>
        <dbReference type="EMBL" id="APG63592.1"/>
    </source>
</evidence>
<evidence type="ECO:0000259" key="2">
    <source>
        <dbReference type="Pfam" id="PF07486"/>
    </source>
</evidence>
<protein>
    <recommendedName>
        <fullName evidence="2">Cell wall hydrolase SleB domain-containing protein</fullName>
    </recommendedName>
</protein>
<evidence type="ECO:0000256" key="1">
    <source>
        <dbReference type="SAM" id="MobiDB-lite"/>
    </source>
</evidence>
<dbReference type="AlphaFoldDB" id="A0A1L3JEN3"/>
<dbReference type="Gene3D" id="1.10.10.2520">
    <property type="entry name" value="Cell wall hydrolase SleB, domain 1"/>
    <property type="match status" value="1"/>
</dbReference>
<dbReference type="STRING" id="1913578.LPB140_04800"/>
<evidence type="ECO:0000313" key="4">
    <source>
        <dbReference type="Proteomes" id="UP000242561"/>
    </source>
</evidence>
<dbReference type="InterPro" id="IPR011105">
    <property type="entry name" value="Cell_wall_hydrolase_SleB"/>
</dbReference>
<dbReference type="KEGG" id="sphl:LPB140_04800"/>
<proteinExistence type="predicted"/>
<feature type="domain" description="Cell wall hydrolase SleB" evidence="2">
    <location>
        <begin position="131"/>
        <end position="239"/>
    </location>
</feature>
<accession>A0A1L3JEN3</accession>
<dbReference type="GO" id="GO:0016787">
    <property type="term" value="F:hydrolase activity"/>
    <property type="evidence" value="ECO:0007669"/>
    <property type="project" value="InterPro"/>
</dbReference>
<feature type="compositionally biased region" description="Basic and acidic residues" evidence="1">
    <location>
        <begin position="348"/>
        <end position="358"/>
    </location>
</feature>
<dbReference type="InterPro" id="IPR042047">
    <property type="entry name" value="SleB_dom1"/>
</dbReference>
<dbReference type="EMBL" id="CP018154">
    <property type="protein sequence ID" value="APG63592.1"/>
    <property type="molecule type" value="Genomic_DNA"/>
</dbReference>
<organism evidence="3 4">
    <name type="scientific">Sphingorhabdus lutea</name>
    <dbReference type="NCBI Taxonomy" id="1913578"/>
    <lineage>
        <taxon>Bacteria</taxon>
        <taxon>Pseudomonadati</taxon>
        <taxon>Pseudomonadota</taxon>
        <taxon>Alphaproteobacteria</taxon>
        <taxon>Sphingomonadales</taxon>
        <taxon>Sphingomonadaceae</taxon>
        <taxon>Sphingorhabdus</taxon>
    </lineage>
</organism>
<reference evidence="3 4" key="1">
    <citation type="submission" date="2016-11" db="EMBL/GenBank/DDBJ databases">
        <title>Sphingorhabdus sp. LPB0140, isolated from marine environment.</title>
        <authorList>
            <person name="Kim E."/>
            <person name="Yi H."/>
        </authorList>
    </citation>
    <scope>NUCLEOTIDE SEQUENCE [LARGE SCALE GENOMIC DNA]</scope>
    <source>
        <strain evidence="3 4">LPB0140</strain>
    </source>
</reference>
<dbReference type="Proteomes" id="UP000242561">
    <property type="component" value="Chromosome"/>
</dbReference>
<name>A0A1L3JEN3_9SPHN</name>
<feature type="region of interest" description="Disordered" evidence="1">
    <location>
        <begin position="330"/>
        <end position="382"/>
    </location>
</feature>